<dbReference type="EMBL" id="JANPWB010000012">
    <property type="protein sequence ID" value="KAJ1119298.1"/>
    <property type="molecule type" value="Genomic_DNA"/>
</dbReference>
<sequence length="156" mass="16978">MESALSVCLEKVSPPRPGQIEKPDVHGARSWVGALGAFECLGKVPPGHWLELLMEEFTAASGVKVKPSANCTGQPRAPFRQDSARACRVPSRAHHMLQEECSSLKELCVSRCCLKDEGSYGRMCCLARGPRRQGPRGGEEPGPRGPNKKKEDVRLA</sequence>
<protein>
    <submittedName>
        <fullName evidence="2">Uncharacterized protein</fullName>
    </submittedName>
</protein>
<reference evidence="2" key="1">
    <citation type="journal article" date="2022" name="bioRxiv">
        <title>Sequencing and chromosome-scale assembly of the giantPleurodeles waltlgenome.</title>
        <authorList>
            <person name="Brown T."/>
            <person name="Elewa A."/>
            <person name="Iarovenko S."/>
            <person name="Subramanian E."/>
            <person name="Araus A.J."/>
            <person name="Petzold A."/>
            <person name="Susuki M."/>
            <person name="Suzuki K.-i.T."/>
            <person name="Hayashi T."/>
            <person name="Toyoda A."/>
            <person name="Oliveira C."/>
            <person name="Osipova E."/>
            <person name="Leigh N.D."/>
            <person name="Simon A."/>
            <person name="Yun M.H."/>
        </authorList>
    </citation>
    <scope>NUCLEOTIDE SEQUENCE</scope>
    <source>
        <strain evidence="2">20211129_DDA</strain>
        <tissue evidence="2">Liver</tissue>
    </source>
</reference>
<feature type="region of interest" description="Disordered" evidence="1">
    <location>
        <begin position="129"/>
        <end position="156"/>
    </location>
</feature>
<accession>A0AAV7NY37</accession>
<evidence type="ECO:0000256" key="1">
    <source>
        <dbReference type="SAM" id="MobiDB-lite"/>
    </source>
</evidence>
<dbReference type="Proteomes" id="UP001066276">
    <property type="component" value="Chromosome 8"/>
</dbReference>
<feature type="compositionally biased region" description="Basic and acidic residues" evidence="1">
    <location>
        <begin position="137"/>
        <end position="156"/>
    </location>
</feature>
<keyword evidence="3" id="KW-1185">Reference proteome</keyword>
<evidence type="ECO:0000313" key="2">
    <source>
        <dbReference type="EMBL" id="KAJ1119298.1"/>
    </source>
</evidence>
<proteinExistence type="predicted"/>
<comment type="caution">
    <text evidence="2">The sequence shown here is derived from an EMBL/GenBank/DDBJ whole genome shotgun (WGS) entry which is preliminary data.</text>
</comment>
<name>A0AAV7NY37_PLEWA</name>
<gene>
    <name evidence="2" type="ORF">NDU88_007484</name>
</gene>
<evidence type="ECO:0000313" key="3">
    <source>
        <dbReference type="Proteomes" id="UP001066276"/>
    </source>
</evidence>
<organism evidence="2 3">
    <name type="scientific">Pleurodeles waltl</name>
    <name type="common">Iberian ribbed newt</name>
    <dbReference type="NCBI Taxonomy" id="8319"/>
    <lineage>
        <taxon>Eukaryota</taxon>
        <taxon>Metazoa</taxon>
        <taxon>Chordata</taxon>
        <taxon>Craniata</taxon>
        <taxon>Vertebrata</taxon>
        <taxon>Euteleostomi</taxon>
        <taxon>Amphibia</taxon>
        <taxon>Batrachia</taxon>
        <taxon>Caudata</taxon>
        <taxon>Salamandroidea</taxon>
        <taxon>Salamandridae</taxon>
        <taxon>Pleurodelinae</taxon>
        <taxon>Pleurodeles</taxon>
    </lineage>
</organism>
<dbReference type="AlphaFoldDB" id="A0AAV7NY37"/>